<accession>A0ABN6RCI8</accession>
<dbReference type="SMART" id="SM00267">
    <property type="entry name" value="GGDEF"/>
    <property type="match status" value="1"/>
</dbReference>
<dbReference type="CDD" id="cd01949">
    <property type="entry name" value="GGDEF"/>
    <property type="match status" value="1"/>
</dbReference>
<name>A0ABN6RCI8_9DEIO</name>
<feature type="domain" description="GGDEF" evidence="2">
    <location>
        <begin position="213"/>
        <end position="341"/>
    </location>
</feature>
<dbReference type="InterPro" id="IPR050469">
    <property type="entry name" value="Diguanylate_Cyclase"/>
</dbReference>
<protein>
    <recommendedName>
        <fullName evidence="2">GGDEF domain-containing protein</fullName>
    </recommendedName>
</protein>
<feature type="transmembrane region" description="Helical" evidence="1">
    <location>
        <begin position="155"/>
        <end position="173"/>
    </location>
</feature>
<evidence type="ECO:0000313" key="3">
    <source>
        <dbReference type="EMBL" id="BDP40624.1"/>
    </source>
</evidence>
<keyword evidence="1" id="KW-1133">Transmembrane helix</keyword>
<evidence type="ECO:0000256" key="1">
    <source>
        <dbReference type="SAM" id="Phobius"/>
    </source>
</evidence>
<dbReference type="PANTHER" id="PTHR45138">
    <property type="entry name" value="REGULATORY COMPONENTS OF SENSORY TRANSDUCTION SYSTEM"/>
    <property type="match status" value="1"/>
</dbReference>
<keyword evidence="4" id="KW-1185">Reference proteome</keyword>
<dbReference type="SUPFAM" id="SSF55073">
    <property type="entry name" value="Nucleotide cyclase"/>
    <property type="match status" value="1"/>
</dbReference>
<sequence>MEFRQSALLAMFGCVAVVSVLSLSLSSLWSFARWEQTGLRALTVKNVALFVWLWRRPRDFTLIGVLELMFEGVGGLYKFGMVLLADRTSYGLGGYVFWLILYPFVASLVLRGRRALLASLAFFAGLLVIGGLYWASDDIPVSLKRLHGNTIVQMYLLHGVFIAFLALQSRLLGQLLRAVQRAESEARFANVDALTGLPNRRQLDAWLAGGQGSALSVILFDLDHFKRVNDTHGHDAGDRVLQAAAGAARQALRPQDQLGRWGGEEFLVILPGSGGPEARGVAERIAAAVASVHHPDVGRVTISCGVAEALPGEAPDAVLKRADEALYAAKRGGRALVELAV</sequence>
<dbReference type="EMBL" id="AP026560">
    <property type="protein sequence ID" value="BDP40624.1"/>
    <property type="molecule type" value="Genomic_DNA"/>
</dbReference>
<dbReference type="NCBIfam" id="TIGR00254">
    <property type="entry name" value="GGDEF"/>
    <property type="match status" value="1"/>
</dbReference>
<evidence type="ECO:0000313" key="4">
    <source>
        <dbReference type="Proteomes" id="UP001064971"/>
    </source>
</evidence>
<feature type="transmembrane region" description="Helical" evidence="1">
    <location>
        <begin position="117"/>
        <end position="135"/>
    </location>
</feature>
<organism evidence="3 4">
    <name type="scientific">Deinococcus aetherius</name>
    <dbReference type="NCBI Taxonomy" id="200252"/>
    <lineage>
        <taxon>Bacteria</taxon>
        <taxon>Thermotogati</taxon>
        <taxon>Deinococcota</taxon>
        <taxon>Deinococci</taxon>
        <taxon>Deinococcales</taxon>
        <taxon>Deinococcaceae</taxon>
        <taxon>Deinococcus</taxon>
    </lineage>
</organism>
<dbReference type="Pfam" id="PF00990">
    <property type="entry name" value="GGDEF"/>
    <property type="match status" value="1"/>
</dbReference>
<feature type="transmembrane region" description="Helical" evidence="1">
    <location>
        <begin position="7"/>
        <end position="31"/>
    </location>
</feature>
<dbReference type="Proteomes" id="UP001064971">
    <property type="component" value="Chromosome"/>
</dbReference>
<feature type="transmembrane region" description="Helical" evidence="1">
    <location>
        <begin position="92"/>
        <end position="110"/>
    </location>
</feature>
<dbReference type="InterPro" id="IPR029787">
    <property type="entry name" value="Nucleotide_cyclase"/>
</dbReference>
<reference evidence="3" key="1">
    <citation type="submission" date="2022-07" db="EMBL/GenBank/DDBJ databases">
        <title>Complete Genome Sequence of the Radioresistant Bacterium Deinococcus aetherius ST0316, Isolated from the Air Dust collected in Lower Stratosphere above Japan.</title>
        <authorList>
            <person name="Satoh K."/>
            <person name="Hagiwara K."/>
            <person name="Katsumata K."/>
            <person name="Kubo A."/>
            <person name="Yokobori S."/>
            <person name="Yamagishi A."/>
            <person name="Oono Y."/>
            <person name="Narumi I."/>
        </authorList>
    </citation>
    <scope>NUCLEOTIDE SEQUENCE</scope>
    <source>
        <strain evidence="3">ST0316</strain>
    </source>
</reference>
<dbReference type="PROSITE" id="PS50887">
    <property type="entry name" value="GGDEF"/>
    <property type="match status" value="1"/>
</dbReference>
<gene>
    <name evidence="3" type="ORF">DAETH_05930</name>
</gene>
<keyword evidence="1" id="KW-0472">Membrane</keyword>
<keyword evidence="1" id="KW-0812">Transmembrane</keyword>
<dbReference type="InterPro" id="IPR000160">
    <property type="entry name" value="GGDEF_dom"/>
</dbReference>
<evidence type="ECO:0000259" key="2">
    <source>
        <dbReference type="PROSITE" id="PS50887"/>
    </source>
</evidence>
<proteinExistence type="predicted"/>
<dbReference type="PANTHER" id="PTHR45138:SF9">
    <property type="entry name" value="DIGUANYLATE CYCLASE DGCM-RELATED"/>
    <property type="match status" value="1"/>
</dbReference>
<dbReference type="InterPro" id="IPR043128">
    <property type="entry name" value="Rev_trsase/Diguanyl_cyclase"/>
</dbReference>
<dbReference type="Gene3D" id="3.30.70.270">
    <property type="match status" value="1"/>
</dbReference>